<evidence type="ECO:0000256" key="1">
    <source>
        <dbReference type="SAM" id="Phobius"/>
    </source>
</evidence>
<gene>
    <name evidence="2" type="ORF">E8L99_14250</name>
</gene>
<proteinExistence type="predicted"/>
<sequence>MSITKQRLSSDAPIQAEPEHRLDWSKILTVFLRTLAILSLVRGLSNWATICGLWSGAETSGFEDLAPAHQATIVFFAVIELVAGVGLWLTSAWGGVVWLLAALVSLTIDASAWFGVPGWVNIAARPHLATLADLALMAFYLVAAGAAARQSDDPDDE</sequence>
<dbReference type="Proteomes" id="UP000298588">
    <property type="component" value="Chromosome"/>
</dbReference>
<feature type="transmembrane region" description="Helical" evidence="1">
    <location>
        <begin position="96"/>
        <end position="116"/>
    </location>
</feature>
<name>A0A4D7QRV7_9HYPH</name>
<organism evidence="2 3">
    <name type="scientific">Phreatobacter aquaticus</name>
    <dbReference type="NCBI Taxonomy" id="2570229"/>
    <lineage>
        <taxon>Bacteria</taxon>
        <taxon>Pseudomonadati</taxon>
        <taxon>Pseudomonadota</taxon>
        <taxon>Alphaproteobacteria</taxon>
        <taxon>Hyphomicrobiales</taxon>
        <taxon>Phreatobacteraceae</taxon>
        <taxon>Phreatobacter</taxon>
    </lineage>
</organism>
<feature type="transmembrane region" description="Helical" evidence="1">
    <location>
        <begin position="30"/>
        <end position="56"/>
    </location>
</feature>
<dbReference type="KEGG" id="paqt:E8L99_14250"/>
<dbReference type="AlphaFoldDB" id="A0A4D7QRV7"/>
<evidence type="ECO:0000313" key="2">
    <source>
        <dbReference type="EMBL" id="QCK86832.1"/>
    </source>
</evidence>
<keyword evidence="3" id="KW-1185">Reference proteome</keyword>
<keyword evidence="1" id="KW-1133">Transmembrane helix</keyword>
<dbReference type="RefSeq" id="WP_137100163.1">
    <property type="nucleotide sequence ID" value="NZ_CP039865.1"/>
</dbReference>
<evidence type="ECO:0000313" key="3">
    <source>
        <dbReference type="Proteomes" id="UP000298588"/>
    </source>
</evidence>
<dbReference type="InterPro" id="IPR046161">
    <property type="entry name" value="DUF6163"/>
</dbReference>
<keyword evidence="1" id="KW-0472">Membrane</keyword>
<accession>A0A4D7QRV7</accession>
<dbReference type="EMBL" id="CP039865">
    <property type="protein sequence ID" value="QCK86832.1"/>
    <property type="molecule type" value="Genomic_DNA"/>
</dbReference>
<feature type="transmembrane region" description="Helical" evidence="1">
    <location>
        <begin position="128"/>
        <end position="148"/>
    </location>
</feature>
<protein>
    <recommendedName>
        <fullName evidence="4">DoxX family protein</fullName>
    </recommendedName>
</protein>
<dbReference type="Pfam" id="PF19660">
    <property type="entry name" value="DUF6163"/>
    <property type="match status" value="1"/>
</dbReference>
<dbReference type="OrthoDB" id="7843623at2"/>
<evidence type="ECO:0008006" key="4">
    <source>
        <dbReference type="Google" id="ProtNLM"/>
    </source>
</evidence>
<keyword evidence="1" id="KW-0812">Transmembrane</keyword>
<feature type="transmembrane region" description="Helical" evidence="1">
    <location>
        <begin position="68"/>
        <end position="89"/>
    </location>
</feature>
<reference evidence="2 3" key="1">
    <citation type="submission" date="2019-04" db="EMBL/GenBank/DDBJ databases">
        <title>Phreatobacter aquaticus sp. nov.</title>
        <authorList>
            <person name="Choi A."/>
            <person name="Baek K."/>
        </authorList>
    </citation>
    <scope>NUCLEOTIDE SEQUENCE [LARGE SCALE GENOMIC DNA]</scope>
    <source>
        <strain evidence="2 3">NMCR1094</strain>
    </source>
</reference>